<keyword evidence="6" id="KW-0339">Growth factor</keyword>
<evidence type="ECO:0000256" key="11">
    <source>
        <dbReference type="SAM" id="Phobius"/>
    </source>
</evidence>
<dbReference type="EMBL" id="AFYH01206348">
    <property type="status" value="NOT_ANNOTATED_CDS"/>
    <property type="molecule type" value="Genomic_DNA"/>
</dbReference>
<keyword evidence="3 11" id="KW-0812">Transmembrane</keyword>
<proteinExistence type="predicted"/>
<dbReference type="PROSITE" id="PS50026">
    <property type="entry name" value="EGF_3"/>
    <property type="match status" value="1"/>
</dbReference>
<dbReference type="GO" id="GO:0016020">
    <property type="term" value="C:membrane"/>
    <property type="evidence" value="ECO:0007669"/>
    <property type="project" value="UniProtKB-SubCell"/>
</dbReference>
<keyword evidence="2 9" id="KW-0245">EGF-like domain</keyword>
<keyword evidence="5 11" id="KW-1133">Transmembrane helix</keyword>
<keyword evidence="8 9" id="KW-1015">Disulfide bond</keyword>
<dbReference type="Gene3D" id="2.10.25.10">
    <property type="entry name" value="Laminin"/>
    <property type="match status" value="1"/>
</dbReference>
<dbReference type="FunCoup" id="H3AGC8">
    <property type="interactions" value="552"/>
</dbReference>
<dbReference type="OMA" id="GERCVIQ"/>
<feature type="transmembrane region" description="Helical" evidence="11">
    <location>
        <begin position="180"/>
        <end position="202"/>
    </location>
</feature>
<evidence type="ECO:0000256" key="7">
    <source>
        <dbReference type="ARBA" id="ARBA00023136"/>
    </source>
</evidence>
<evidence type="ECO:0000256" key="8">
    <source>
        <dbReference type="ARBA" id="ARBA00023157"/>
    </source>
</evidence>
<dbReference type="HOGENOM" id="CLU_096527_1_0_1"/>
<dbReference type="Ensembl" id="ENSLACT00000008767.1">
    <property type="protein sequence ID" value="ENSLACP00000008699.1"/>
    <property type="gene ID" value="ENSLACG00000007690.1"/>
</dbReference>
<feature type="compositionally biased region" description="Low complexity" evidence="10">
    <location>
        <begin position="69"/>
        <end position="87"/>
    </location>
</feature>
<evidence type="ECO:0000256" key="10">
    <source>
        <dbReference type="SAM" id="MobiDB-lite"/>
    </source>
</evidence>
<dbReference type="GO" id="GO:0005615">
    <property type="term" value="C:extracellular space"/>
    <property type="evidence" value="ECO:0007669"/>
    <property type="project" value="TreeGrafter"/>
</dbReference>
<evidence type="ECO:0000256" key="5">
    <source>
        <dbReference type="ARBA" id="ARBA00022989"/>
    </source>
</evidence>
<dbReference type="PROSITE" id="PS01186">
    <property type="entry name" value="EGF_2"/>
    <property type="match status" value="1"/>
</dbReference>
<reference evidence="13" key="2">
    <citation type="submission" date="2025-08" db="UniProtKB">
        <authorList>
            <consortium name="Ensembl"/>
        </authorList>
    </citation>
    <scope>IDENTIFICATION</scope>
</reference>
<keyword evidence="14" id="KW-1185">Reference proteome</keyword>
<dbReference type="GO" id="GO:0008083">
    <property type="term" value="F:growth factor activity"/>
    <property type="evidence" value="ECO:0007669"/>
    <property type="project" value="UniProtKB-KW"/>
</dbReference>
<dbReference type="GO" id="GO:0005154">
    <property type="term" value="F:epidermal growth factor receptor binding"/>
    <property type="evidence" value="ECO:0007669"/>
    <property type="project" value="TreeGrafter"/>
</dbReference>
<dbReference type="PANTHER" id="PTHR10740">
    <property type="entry name" value="TRANSFORMING GROWTH FACTOR ALPHA"/>
    <property type="match status" value="1"/>
</dbReference>
<evidence type="ECO:0000256" key="1">
    <source>
        <dbReference type="ARBA" id="ARBA00004167"/>
    </source>
</evidence>
<dbReference type="GeneTree" id="ENSGT00940000160696"/>
<dbReference type="PROSITE" id="PS00022">
    <property type="entry name" value="EGF_1"/>
    <property type="match status" value="1"/>
</dbReference>
<evidence type="ECO:0000256" key="9">
    <source>
        <dbReference type="PROSITE-ProRule" id="PRU00076"/>
    </source>
</evidence>
<evidence type="ECO:0000256" key="6">
    <source>
        <dbReference type="ARBA" id="ARBA00023030"/>
    </source>
</evidence>
<dbReference type="InterPro" id="IPR000742">
    <property type="entry name" value="EGF"/>
</dbReference>
<dbReference type="PANTHER" id="PTHR10740:SF12">
    <property type="entry name" value="AMPHIREGULIN"/>
    <property type="match status" value="1"/>
</dbReference>
<comment type="caution">
    <text evidence="9">Lacks conserved residue(s) required for the propagation of feature annotation.</text>
</comment>
<sequence>FIKLNSCLKCAFLSLQTPVYNWNVSGAALNESDTEAVLSFSGDHADTEDGIEDLELDAEGRNNEETENNNELSSSATSTVYQVQPVVKPKKTKGERKKGGSHNVKDKTKRKNDGKAKRRKKKDPCETTYKDLCVHGKCKYLENLKQSTCQCYAGYEGERCVIQSLKSVDPEESNDISSPIALVIVAVVLSVISLIATLIVTVNSTQKKHSSPYEGSRDETEKLKKDDNGRGHIVV</sequence>
<feature type="domain" description="EGF-like" evidence="12">
    <location>
        <begin position="121"/>
        <end position="161"/>
    </location>
</feature>
<dbReference type="eggNOG" id="ENOG502S0KA">
    <property type="taxonomic scope" value="Eukaryota"/>
</dbReference>
<protein>
    <submittedName>
        <fullName evidence="13">Amphiregulin</fullName>
    </submittedName>
</protein>
<dbReference type="Proteomes" id="UP000008672">
    <property type="component" value="Unassembled WGS sequence"/>
</dbReference>
<comment type="subcellular location">
    <subcellularLocation>
        <location evidence="1">Membrane</location>
        <topology evidence="1">Single-pass membrane protein</topology>
    </subcellularLocation>
</comment>
<feature type="compositionally biased region" description="Basic residues" evidence="10">
    <location>
        <begin position="88"/>
        <end position="100"/>
    </location>
</feature>
<dbReference type="EMBL" id="AFYH01206347">
    <property type="status" value="NOT_ANNOTATED_CDS"/>
    <property type="molecule type" value="Genomic_DNA"/>
</dbReference>
<evidence type="ECO:0000259" key="12">
    <source>
        <dbReference type="PROSITE" id="PS50026"/>
    </source>
</evidence>
<evidence type="ECO:0000256" key="3">
    <source>
        <dbReference type="ARBA" id="ARBA00022692"/>
    </source>
</evidence>
<dbReference type="SUPFAM" id="SSF57196">
    <property type="entry name" value="EGF/Laminin"/>
    <property type="match status" value="1"/>
</dbReference>
<evidence type="ECO:0000313" key="14">
    <source>
        <dbReference type="Proteomes" id="UP000008672"/>
    </source>
</evidence>
<evidence type="ECO:0000256" key="4">
    <source>
        <dbReference type="ARBA" id="ARBA00022729"/>
    </source>
</evidence>
<dbReference type="Bgee" id="ENSLACG00000007690">
    <property type="expression patterns" value="Expressed in pelvic fin and 3 other cell types or tissues"/>
</dbReference>
<gene>
    <name evidence="13" type="primary">AREG</name>
</gene>
<evidence type="ECO:0000313" key="13">
    <source>
        <dbReference type="Ensembl" id="ENSLACP00000008699.1"/>
    </source>
</evidence>
<dbReference type="InParanoid" id="H3AGC8"/>
<feature type="region of interest" description="Disordered" evidence="10">
    <location>
        <begin position="207"/>
        <end position="235"/>
    </location>
</feature>
<accession>H3AGC8</accession>
<dbReference type="GO" id="GO:0007173">
    <property type="term" value="P:epidermal growth factor receptor signaling pathway"/>
    <property type="evidence" value="ECO:0007669"/>
    <property type="project" value="TreeGrafter"/>
</dbReference>
<dbReference type="AlphaFoldDB" id="H3AGC8"/>
<feature type="compositionally biased region" description="Basic and acidic residues" evidence="10">
    <location>
        <begin position="215"/>
        <end position="235"/>
    </location>
</feature>
<dbReference type="GO" id="GO:0008284">
    <property type="term" value="P:positive regulation of cell population proliferation"/>
    <property type="evidence" value="ECO:0007669"/>
    <property type="project" value="TreeGrafter"/>
</dbReference>
<feature type="region of interest" description="Disordered" evidence="10">
    <location>
        <begin position="60"/>
        <end position="121"/>
    </location>
</feature>
<reference evidence="14" key="1">
    <citation type="submission" date="2011-08" db="EMBL/GenBank/DDBJ databases">
        <title>The draft genome of Latimeria chalumnae.</title>
        <authorList>
            <person name="Di Palma F."/>
            <person name="Alfoldi J."/>
            <person name="Johnson J."/>
            <person name="Berlin A."/>
            <person name="Gnerre S."/>
            <person name="Jaffe D."/>
            <person name="MacCallum I."/>
            <person name="Young S."/>
            <person name="Walker B.J."/>
            <person name="Lander E."/>
            <person name="Lindblad-Toh K."/>
        </authorList>
    </citation>
    <scope>NUCLEOTIDE SEQUENCE [LARGE SCALE GENOMIC DNA]</scope>
    <source>
        <strain evidence="14">Wild caught</strain>
    </source>
</reference>
<dbReference type="FunFam" id="2.10.25.10:FF:000158">
    <property type="entry name" value="proheparin-binding EGF-like growth factor"/>
    <property type="match status" value="1"/>
</dbReference>
<evidence type="ECO:0000256" key="2">
    <source>
        <dbReference type="ARBA" id="ARBA00022536"/>
    </source>
</evidence>
<name>H3AGC8_LATCH</name>
<feature type="compositionally biased region" description="Basic and acidic residues" evidence="10">
    <location>
        <begin position="103"/>
        <end position="115"/>
    </location>
</feature>
<keyword evidence="4" id="KW-0732">Signal</keyword>
<dbReference type="STRING" id="7897.ENSLACP00000008699"/>
<keyword evidence="7 11" id="KW-0472">Membrane</keyword>
<organism evidence="13 14">
    <name type="scientific">Latimeria chalumnae</name>
    <name type="common">Coelacanth</name>
    <dbReference type="NCBI Taxonomy" id="7897"/>
    <lineage>
        <taxon>Eukaryota</taxon>
        <taxon>Metazoa</taxon>
        <taxon>Chordata</taxon>
        <taxon>Craniata</taxon>
        <taxon>Vertebrata</taxon>
        <taxon>Euteleostomi</taxon>
        <taxon>Coelacanthiformes</taxon>
        <taxon>Coelacanthidae</taxon>
        <taxon>Latimeria</taxon>
    </lineage>
</organism>
<reference evidence="13" key="3">
    <citation type="submission" date="2025-09" db="UniProtKB">
        <authorList>
            <consortium name="Ensembl"/>
        </authorList>
    </citation>
    <scope>IDENTIFICATION</scope>
</reference>
<feature type="disulfide bond" evidence="9">
    <location>
        <begin position="151"/>
        <end position="160"/>
    </location>
</feature>